<evidence type="ECO:0000313" key="2">
    <source>
        <dbReference type="Proteomes" id="UP001626550"/>
    </source>
</evidence>
<proteinExistence type="predicted"/>
<dbReference type="AlphaFoldDB" id="A0ABD2QIB7"/>
<comment type="caution">
    <text evidence="1">The sequence shown here is derived from an EMBL/GenBank/DDBJ whole genome shotgun (WGS) entry which is preliminary data.</text>
</comment>
<name>A0ABD2QIB7_9PLAT</name>
<organism evidence="1 2">
    <name type="scientific">Cichlidogyrus casuarinus</name>
    <dbReference type="NCBI Taxonomy" id="1844966"/>
    <lineage>
        <taxon>Eukaryota</taxon>
        <taxon>Metazoa</taxon>
        <taxon>Spiralia</taxon>
        <taxon>Lophotrochozoa</taxon>
        <taxon>Platyhelminthes</taxon>
        <taxon>Monogenea</taxon>
        <taxon>Monopisthocotylea</taxon>
        <taxon>Dactylogyridea</taxon>
        <taxon>Ancyrocephalidae</taxon>
        <taxon>Cichlidogyrus</taxon>
    </lineage>
</organism>
<reference evidence="1 2" key="1">
    <citation type="submission" date="2024-11" db="EMBL/GenBank/DDBJ databases">
        <title>Adaptive evolution of stress response genes in parasites aligns with host niche diversity.</title>
        <authorList>
            <person name="Hahn C."/>
            <person name="Resl P."/>
        </authorList>
    </citation>
    <scope>NUCLEOTIDE SEQUENCE [LARGE SCALE GENOMIC DNA]</scope>
    <source>
        <strain evidence="1">EGGRZ-B1_66</strain>
        <tissue evidence="1">Body</tissue>
    </source>
</reference>
<dbReference type="Proteomes" id="UP001626550">
    <property type="component" value="Unassembled WGS sequence"/>
</dbReference>
<protein>
    <submittedName>
        <fullName evidence="1">Uncharacterized protein</fullName>
    </submittedName>
</protein>
<evidence type="ECO:0000313" key="1">
    <source>
        <dbReference type="EMBL" id="KAL3318476.1"/>
    </source>
</evidence>
<accession>A0ABD2QIB7</accession>
<keyword evidence="2" id="KW-1185">Reference proteome</keyword>
<gene>
    <name evidence="1" type="ORF">Ciccas_002852</name>
</gene>
<dbReference type="EMBL" id="JBJKFK010000239">
    <property type="protein sequence ID" value="KAL3318476.1"/>
    <property type="molecule type" value="Genomic_DNA"/>
</dbReference>
<sequence length="399" mass="44952">MWRQIVPHLKSKQLYVWAHQLAGHCFLYPLKPPPENLADSSIPNPTTPMRGVRTMKSDQNEVNTENLHDMAVASTISRPLEKTRVDQFGKRSFNAEKEYRPNCIPAQQGGKASHISLQGAAGNQTPKVSTRQRHASAAAVLLSSTLDRPGSPPFQVQLPKSPILKYNSPTAHSAKRRASKAFVESNCCETSILKPPGRVFSRISGNVSVLCTSSFVVHNSDSEMDDTAPELSSEEEYKSRVKKQLSEILSMRFKASTGRPWLDRRVYGPWRYHVMPKKVRQSFFEIHERDLDSLPPECAKKRRMELQESCELYAARGAVVPRHVGIWVPKVTDNLTARVYKAWNTRARRFWLEIKGKLLAQLNNSTSSSGCQANSVHRLGWNLQTWSRKRGLGRGTVGL</sequence>